<evidence type="ECO:0000313" key="1">
    <source>
        <dbReference type="EMBL" id="KAJ0049607.1"/>
    </source>
</evidence>
<sequence>MRSQTSSGRQNYHQILTQVELRNLSTPIMKRKDGLQRVKENQLQNLLKQTMTLTSSQKVSKVVLQENQGHFLEDFIFTKHVSQITPPAMKSRRAFVINCWGIGIYFNGSRSTKMLHQLAFSYPLNTIMIANGHRARGLYCISQYCDFGLAWVLWTRLRSIQEVQQHLVPFQRSTDLNMVIASPLLSPPLTELNTPATKTNGVFEFYNLLYVSNGNKDHSIVPPSRWATFDLLLIFSVNFVVAGADLSDSGHETNRDIQLSVAVEVTKFTN</sequence>
<comment type="caution">
    <text evidence="1">The sequence shown here is derived from an EMBL/GenBank/DDBJ whole genome shotgun (WGS) entry which is preliminary data.</text>
</comment>
<dbReference type="Proteomes" id="UP001163603">
    <property type="component" value="Chromosome 2"/>
</dbReference>
<organism evidence="1 2">
    <name type="scientific">Pistacia integerrima</name>
    <dbReference type="NCBI Taxonomy" id="434235"/>
    <lineage>
        <taxon>Eukaryota</taxon>
        <taxon>Viridiplantae</taxon>
        <taxon>Streptophyta</taxon>
        <taxon>Embryophyta</taxon>
        <taxon>Tracheophyta</taxon>
        <taxon>Spermatophyta</taxon>
        <taxon>Magnoliopsida</taxon>
        <taxon>eudicotyledons</taxon>
        <taxon>Gunneridae</taxon>
        <taxon>Pentapetalae</taxon>
        <taxon>rosids</taxon>
        <taxon>malvids</taxon>
        <taxon>Sapindales</taxon>
        <taxon>Anacardiaceae</taxon>
        <taxon>Pistacia</taxon>
    </lineage>
</organism>
<protein>
    <submittedName>
        <fullName evidence="1">Uncharacterized protein</fullName>
    </submittedName>
</protein>
<accession>A0ACC0ZG84</accession>
<reference evidence="2" key="1">
    <citation type="journal article" date="2023" name="G3 (Bethesda)">
        <title>Genome assembly and association tests identify interacting loci associated with vigor, precocity, and sex in interspecific pistachio rootstocks.</title>
        <authorList>
            <person name="Palmer W."/>
            <person name="Jacygrad E."/>
            <person name="Sagayaradj S."/>
            <person name="Cavanaugh K."/>
            <person name="Han R."/>
            <person name="Bertier L."/>
            <person name="Beede B."/>
            <person name="Kafkas S."/>
            <person name="Golino D."/>
            <person name="Preece J."/>
            <person name="Michelmore R."/>
        </authorList>
    </citation>
    <scope>NUCLEOTIDE SEQUENCE [LARGE SCALE GENOMIC DNA]</scope>
</reference>
<gene>
    <name evidence="1" type="ORF">Pint_16651</name>
</gene>
<proteinExistence type="predicted"/>
<dbReference type="EMBL" id="CM047737">
    <property type="protein sequence ID" value="KAJ0049607.1"/>
    <property type="molecule type" value="Genomic_DNA"/>
</dbReference>
<evidence type="ECO:0000313" key="2">
    <source>
        <dbReference type="Proteomes" id="UP001163603"/>
    </source>
</evidence>
<name>A0ACC0ZG84_9ROSI</name>
<keyword evidence="2" id="KW-1185">Reference proteome</keyword>